<comment type="caution">
    <text evidence="1">The sequence shown here is derived from an EMBL/GenBank/DDBJ whole genome shotgun (WGS) entry which is preliminary data.</text>
</comment>
<name>A0A4Q7RBN6_9BURK</name>
<accession>A0A4Q7RBN6</accession>
<organism evidence="1 2">
    <name type="scientific">Cupriavidus agavae</name>
    <dbReference type="NCBI Taxonomy" id="1001822"/>
    <lineage>
        <taxon>Bacteria</taxon>
        <taxon>Pseudomonadati</taxon>
        <taxon>Pseudomonadota</taxon>
        <taxon>Betaproteobacteria</taxon>
        <taxon>Burkholderiales</taxon>
        <taxon>Burkholderiaceae</taxon>
        <taxon>Cupriavidus</taxon>
    </lineage>
</organism>
<protein>
    <submittedName>
        <fullName evidence="1">Uncharacterized protein</fullName>
    </submittedName>
</protein>
<sequence>MAVRHLVQVRELIRNQIGVVRQCRANGWDAEAPSALLHELLQAQHNHRTHRDLILVTMADQSLTRWPG</sequence>
<dbReference type="EMBL" id="SGXM01000012">
    <property type="protein sequence ID" value="RZT29260.1"/>
    <property type="molecule type" value="Genomic_DNA"/>
</dbReference>
<keyword evidence="2" id="KW-1185">Reference proteome</keyword>
<dbReference type="AlphaFoldDB" id="A0A4Q7RBN6"/>
<gene>
    <name evidence="1" type="ORF">EV147_4890</name>
</gene>
<evidence type="ECO:0000313" key="2">
    <source>
        <dbReference type="Proteomes" id="UP000291078"/>
    </source>
</evidence>
<dbReference type="Proteomes" id="UP000291078">
    <property type="component" value="Unassembled WGS sequence"/>
</dbReference>
<proteinExistence type="predicted"/>
<evidence type="ECO:0000313" key="1">
    <source>
        <dbReference type="EMBL" id="RZT29260.1"/>
    </source>
</evidence>
<reference evidence="1 2" key="1">
    <citation type="journal article" date="2015" name="Stand. Genomic Sci.">
        <title>Genomic Encyclopedia of Bacterial and Archaeal Type Strains, Phase III: the genomes of soil and plant-associated and newly described type strains.</title>
        <authorList>
            <person name="Whitman W.B."/>
            <person name="Woyke T."/>
            <person name="Klenk H.P."/>
            <person name="Zhou Y."/>
            <person name="Lilburn T.G."/>
            <person name="Beck B.J."/>
            <person name="De Vos P."/>
            <person name="Vandamme P."/>
            <person name="Eisen J.A."/>
            <person name="Garrity G."/>
            <person name="Hugenholtz P."/>
            <person name="Kyrpides N.C."/>
        </authorList>
    </citation>
    <scope>NUCLEOTIDE SEQUENCE [LARGE SCALE GENOMIC DNA]</scope>
    <source>
        <strain evidence="1 2">ASC-9842</strain>
    </source>
</reference>